<dbReference type="AlphaFoldDB" id="A0AAE3ASE5"/>
<dbReference type="InterPro" id="IPR016162">
    <property type="entry name" value="Ald_DH_N"/>
</dbReference>
<dbReference type="InterPro" id="IPR016163">
    <property type="entry name" value="Ald_DH_C"/>
</dbReference>
<evidence type="ECO:0000259" key="2">
    <source>
        <dbReference type="Pfam" id="PF00171"/>
    </source>
</evidence>
<reference evidence="3" key="1">
    <citation type="submission" date="2021-10" db="EMBL/GenBank/DDBJ databases">
        <title>Anaerobic single-cell dispensing facilitates the cultivation of human gut bacteria.</title>
        <authorList>
            <person name="Afrizal A."/>
        </authorList>
    </citation>
    <scope>NUCLEOTIDE SEQUENCE</scope>
    <source>
        <strain evidence="3">CLA-AA-H274</strain>
    </source>
</reference>
<evidence type="ECO:0000313" key="4">
    <source>
        <dbReference type="Proteomes" id="UP001198962"/>
    </source>
</evidence>
<protein>
    <submittedName>
        <fullName evidence="3">Aldehyde dehydrogenase family protein</fullName>
    </submittedName>
</protein>
<dbReference type="InterPro" id="IPR016161">
    <property type="entry name" value="Ald_DH/histidinol_DH"/>
</dbReference>
<dbReference type="EMBL" id="JAJEPU010000019">
    <property type="protein sequence ID" value="MCC2164780.1"/>
    <property type="molecule type" value="Genomic_DNA"/>
</dbReference>
<feature type="domain" description="Aldehyde dehydrogenase" evidence="2">
    <location>
        <begin position="12"/>
        <end position="264"/>
    </location>
</feature>
<keyword evidence="4" id="KW-1185">Reference proteome</keyword>
<name>A0AAE3ASE5_9FIRM</name>
<keyword evidence="1" id="KW-0560">Oxidoreductase</keyword>
<proteinExistence type="predicted"/>
<evidence type="ECO:0000256" key="1">
    <source>
        <dbReference type="ARBA" id="ARBA00023002"/>
    </source>
</evidence>
<dbReference type="InterPro" id="IPR015590">
    <property type="entry name" value="Aldehyde_DH_dom"/>
</dbReference>
<dbReference type="Gene3D" id="3.40.309.10">
    <property type="entry name" value="Aldehyde Dehydrogenase, Chain A, domain 2"/>
    <property type="match status" value="1"/>
</dbReference>
<dbReference type="RefSeq" id="WP_308451326.1">
    <property type="nucleotide sequence ID" value="NZ_JAJEPU010000019.1"/>
</dbReference>
<dbReference type="Proteomes" id="UP001198962">
    <property type="component" value="Unassembled WGS sequence"/>
</dbReference>
<dbReference type="Pfam" id="PF00171">
    <property type="entry name" value="Aldedh"/>
    <property type="match status" value="1"/>
</dbReference>
<evidence type="ECO:0000313" key="3">
    <source>
        <dbReference type="EMBL" id="MCC2164780.1"/>
    </source>
</evidence>
<dbReference type="SUPFAM" id="SSF53720">
    <property type="entry name" value="ALDH-like"/>
    <property type="match status" value="1"/>
</dbReference>
<comment type="caution">
    <text evidence="3">The sequence shown here is derived from an EMBL/GenBank/DDBJ whole genome shotgun (WGS) entry which is preliminary data.</text>
</comment>
<dbReference type="GO" id="GO:0016620">
    <property type="term" value="F:oxidoreductase activity, acting on the aldehyde or oxo group of donors, NAD or NADP as acceptor"/>
    <property type="evidence" value="ECO:0007669"/>
    <property type="project" value="InterPro"/>
</dbReference>
<dbReference type="Gene3D" id="3.40.605.10">
    <property type="entry name" value="Aldehyde Dehydrogenase, Chain A, domain 1"/>
    <property type="match status" value="1"/>
</dbReference>
<sequence>MKFVDRDLMAVQEARVLMEEAGEAKTVLGRWKQENLDRVVHAMMKACSERVEMLVQMAVRETGYGEITDQVRMCRFLIASLEKSFENMRCVGILESCEGEGVLEIGVPLGVIAVAVPALSPVSAVLFGAVSAVKAGNAVVFAPHPRAVETTKKTVQILREVALAEGLPDGAISCMETSAKEGALELFGHSQTSLILNMGEEALYRESPAGKTVIYGGIVPSPVFIERSADVRQAVADIVAGRSFNCGIVAGSEQYVVADSRIAEIAKQEMISCGAYFMDEKEEKKLICLLGIGEKQECAEKEYIGKSAEWLATKAGFSVPKGTRVLVSEQTYITDFNPYANVLLCPVIVFYIESDWTHACEKCMELLMGENHGNTLAIHSTDAEIIRQFALKKPVGRVLVNTPSSVGAMGVTTNLFPSAVLGSLSAGMGITAENVSPMNLIYRRKAAFGVRSFQKMME</sequence>
<dbReference type="PANTHER" id="PTHR11699">
    <property type="entry name" value="ALDEHYDE DEHYDROGENASE-RELATED"/>
    <property type="match status" value="1"/>
</dbReference>
<organism evidence="3 4">
    <name type="scientific">Brotaphodocola catenula</name>
    <dbReference type="NCBI Taxonomy" id="2885361"/>
    <lineage>
        <taxon>Bacteria</taxon>
        <taxon>Bacillati</taxon>
        <taxon>Bacillota</taxon>
        <taxon>Clostridia</taxon>
        <taxon>Lachnospirales</taxon>
        <taxon>Lachnospiraceae</taxon>
        <taxon>Brotaphodocola</taxon>
    </lineage>
</organism>
<accession>A0AAE3ASE5</accession>
<gene>
    <name evidence="3" type="ORF">LKD32_07785</name>
</gene>